<dbReference type="RefSeq" id="XP_005650701.1">
    <property type="nucleotide sequence ID" value="XM_005650644.1"/>
</dbReference>
<organism evidence="8 9">
    <name type="scientific">Coccomyxa subellipsoidea (strain C-169)</name>
    <name type="common">Green microalga</name>
    <dbReference type="NCBI Taxonomy" id="574566"/>
    <lineage>
        <taxon>Eukaryota</taxon>
        <taxon>Viridiplantae</taxon>
        <taxon>Chlorophyta</taxon>
        <taxon>core chlorophytes</taxon>
        <taxon>Trebouxiophyceae</taxon>
        <taxon>Trebouxiophyceae incertae sedis</taxon>
        <taxon>Coccomyxaceae</taxon>
        <taxon>Coccomyxa</taxon>
        <taxon>Coccomyxa subellipsoidea</taxon>
    </lineage>
</organism>
<dbReference type="GO" id="GO:0046556">
    <property type="term" value="F:alpha-L-arabinofuranosidase activity"/>
    <property type="evidence" value="ECO:0007669"/>
    <property type="project" value="UniProtKB-EC"/>
</dbReference>
<comment type="similarity">
    <text evidence="2">Belongs to the glycosyl hydrolase 51 family.</text>
</comment>
<reference evidence="8 9" key="1">
    <citation type="journal article" date="2012" name="Genome Biol.">
        <title>The genome of the polar eukaryotic microalga coccomyxa subellipsoidea reveals traits of cold adaptation.</title>
        <authorList>
            <person name="Blanc G."/>
            <person name="Agarkova I."/>
            <person name="Grimwood J."/>
            <person name="Kuo A."/>
            <person name="Brueggeman A."/>
            <person name="Dunigan D."/>
            <person name="Gurnon J."/>
            <person name="Ladunga I."/>
            <person name="Lindquist E."/>
            <person name="Lucas S."/>
            <person name="Pangilinan J."/>
            <person name="Proschold T."/>
            <person name="Salamov A."/>
            <person name="Schmutz J."/>
            <person name="Weeks D."/>
            <person name="Yamada T."/>
            <person name="Claverie J.M."/>
            <person name="Grigoriev I."/>
            <person name="Van Etten J."/>
            <person name="Lomsadze A."/>
            <person name="Borodovsky M."/>
        </authorList>
    </citation>
    <scope>NUCLEOTIDE SEQUENCE [LARGE SCALE GENOMIC DNA]</scope>
    <source>
        <strain evidence="8 9">C-169</strain>
    </source>
</reference>
<dbReference type="PANTHER" id="PTHR31776">
    <property type="entry name" value="ALPHA-L-ARABINOFURANOSIDASE 1"/>
    <property type="match status" value="1"/>
</dbReference>
<name>I0Z688_COCSC</name>
<proteinExistence type="inferred from homology"/>
<dbReference type="eggNOG" id="ENOG502QQEX">
    <property type="taxonomic scope" value="Eukaryota"/>
</dbReference>
<keyword evidence="5 8" id="KW-0378">Hydrolase</keyword>
<keyword evidence="6" id="KW-0325">Glycoprotein</keyword>
<dbReference type="EMBL" id="AGSI01000003">
    <property type="protein sequence ID" value="EIE26157.1"/>
    <property type="molecule type" value="Genomic_DNA"/>
</dbReference>
<comment type="catalytic activity">
    <reaction evidence="1">
        <text>Hydrolysis of terminal non-reducing alpha-L-arabinofuranoside residues in alpha-L-arabinosides.</text>
        <dbReference type="EC" id="3.2.1.55"/>
    </reaction>
</comment>
<feature type="domain" description="Alpha-L-arabinofuranosidase C-terminal" evidence="7">
    <location>
        <begin position="203"/>
        <end position="290"/>
    </location>
</feature>
<dbReference type="Pfam" id="PF06964">
    <property type="entry name" value="Alpha-L-AF_C"/>
    <property type="match status" value="1"/>
</dbReference>
<dbReference type="STRING" id="574566.I0Z688"/>
<dbReference type="GO" id="GO:0046373">
    <property type="term" value="P:L-arabinose metabolic process"/>
    <property type="evidence" value="ECO:0007669"/>
    <property type="project" value="InterPro"/>
</dbReference>
<dbReference type="EC" id="3.2.1.55" evidence="3"/>
<dbReference type="InterPro" id="IPR017853">
    <property type="entry name" value="GH"/>
</dbReference>
<dbReference type="Proteomes" id="UP000007264">
    <property type="component" value="Unassembled WGS sequence"/>
</dbReference>
<evidence type="ECO:0000256" key="3">
    <source>
        <dbReference type="ARBA" id="ARBA00012670"/>
    </source>
</evidence>
<dbReference type="SUPFAM" id="SSF51445">
    <property type="entry name" value="(Trans)glycosidases"/>
    <property type="match status" value="1"/>
</dbReference>
<feature type="non-terminal residue" evidence="8">
    <location>
        <position position="1"/>
    </location>
</feature>
<evidence type="ECO:0000313" key="9">
    <source>
        <dbReference type="Proteomes" id="UP000007264"/>
    </source>
</evidence>
<protein>
    <recommendedName>
        <fullName evidence="3">non-reducing end alpha-L-arabinofuranosidase</fullName>
        <ecNumber evidence="3">3.2.1.55</ecNumber>
    </recommendedName>
</protein>
<evidence type="ECO:0000256" key="6">
    <source>
        <dbReference type="ARBA" id="ARBA00023180"/>
    </source>
</evidence>
<dbReference type="InterPro" id="IPR010720">
    <property type="entry name" value="Alpha-L-AF_C"/>
</dbReference>
<evidence type="ECO:0000259" key="7">
    <source>
        <dbReference type="SMART" id="SM00813"/>
    </source>
</evidence>
<dbReference type="Pfam" id="PF22848">
    <property type="entry name" value="ASD1_dom"/>
    <property type="match status" value="1"/>
</dbReference>
<keyword evidence="9" id="KW-1185">Reference proteome</keyword>
<sequence>GSTRNRPGHLNAIWGYWSTDGLGLYEYMLLAEELGAEPVWVVNNGISHREGIPTAQIGPWIEDALDAINFITGPADSRWGAVRARMGREHPWNLTYLAIGNEARLTLLCLTQAHATSPSTLSLASCADQDCGHPSYIGNYISFYFAIKARHPHMQLIANCPLGNAAPTDLFDWHIYTSTGDMFEKRHAFDGMVAGRDPYVFASEYAVLQDGGWGNLQAAVAEAAFMTGLEANSEVVRMASYAPLFVNTNARLWSPDLISPDMCRWYGTPSYIVQQLFSQHLGVIYMATTVQ</sequence>
<dbReference type="OrthoDB" id="406864at2759"/>
<dbReference type="AlphaFoldDB" id="I0Z688"/>
<evidence type="ECO:0000256" key="1">
    <source>
        <dbReference type="ARBA" id="ARBA00001462"/>
    </source>
</evidence>
<dbReference type="Gene3D" id="3.20.20.80">
    <property type="entry name" value="Glycosidases"/>
    <property type="match status" value="1"/>
</dbReference>
<dbReference type="KEGG" id="csl:COCSUDRAFT_4217"/>
<dbReference type="SMART" id="SM00813">
    <property type="entry name" value="Alpha-L-AF_C"/>
    <property type="match status" value="1"/>
</dbReference>
<gene>
    <name evidence="8" type="ORF">COCSUDRAFT_4217</name>
</gene>
<dbReference type="InterPro" id="IPR051563">
    <property type="entry name" value="Glycosyl_Hydrolase_51"/>
</dbReference>
<evidence type="ECO:0000256" key="4">
    <source>
        <dbReference type="ARBA" id="ARBA00022729"/>
    </source>
</evidence>
<dbReference type="GeneID" id="17044161"/>
<evidence type="ECO:0000256" key="2">
    <source>
        <dbReference type="ARBA" id="ARBA00007186"/>
    </source>
</evidence>
<accession>I0Z688</accession>
<feature type="non-terminal residue" evidence="8">
    <location>
        <position position="291"/>
    </location>
</feature>
<evidence type="ECO:0000256" key="5">
    <source>
        <dbReference type="ARBA" id="ARBA00022801"/>
    </source>
</evidence>
<comment type="caution">
    <text evidence="8">The sequence shown here is derived from an EMBL/GenBank/DDBJ whole genome shotgun (WGS) entry which is preliminary data.</text>
</comment>
<keyword evidence="4" id="KW-0732">Signal</keyword>
<dbReference type="InterPro" id="IPR055235">
    <property type="entry name" value="ASD1_cat"/>
</dbReference>
<dbReference type="PANTHER" id="PTHR31776:SF0">
    <property type="entry name" value="ALPHA-L-ARABINOFURANOSIDASE 1"/>
    <property type="match status" value="1"/>
</dbReference>
<evidence type="ECO:0000313" key="8">
    <source>
        <dbReference type="EMBL" id="EIE26157.1"/>
    </source>
</evidence>